<evidence type="ECO:0000313" key="6">
    <source>
        <dbReference type="Proteomes" id="UP000551327"/>
    </source>
</evidence>
<reference evidence="5 6" key="1">
    <citation type="submission" date="2020-08" db="EMBL/GenBank/DDBJ databases">
        <title>The genome sequence of type strain Novosphingobium piscinae KCTC 42194.</title>
        <authorList>
            <person name="Liu Y."/>
        </authorList>
    </citation>
    <scope>NUCLEOTIDE SEQUENCE [LARGE SCALE GENOMIC DNA]</scope>
    <source>
        <strain evidence="5 6">KCTC 42194</strain>
    </source>
</reference>
<comment type="caution">
    <text evidence="5">The sequence shown here is derived from an EMBL/GenBank/DDBJ whole genome shotgun (WGS) entry which is preliminary data.</text>
</comment>
<dbReference type="InterPro" id="IPR010982">
    <property type="entry name" value="Lambda_DNA-bd_dom_sf"/>
</dbReference>
<keyword evidence="2" id="KW-0238">DNA-binding</keyword>
<evidence type="ECO:0000256" key="2">
    <source>
        <dbReference type="ARBA" id="ARBA00023125"/>
    </source>
</evidence>
<evidence type="ECO:0000313" key="5">
    <source>
        <dbReference type="EMBL" id="MBC2669222.1"/>
    </source>
</evidence>
<dbReference type="Gene3D" id="1.10.260.40">
    <property type="entry name" value="lambda repressor-like DNA-binding domains"/>
    <property type="match status" value="1"/>
</dbReference>
<organism evidence="5 6">
    <name type="scientific">Novosphingobium piscinae</name>
    <dbReference type="NCBI Taxonomy" id="1507448"/>
    <lineage>
        <taxon>Bacteria</taxon>
        <taxon>Pseudomonadati</taxon>
        <taxon>Pseudomonadota</taxon>
        <taxon>Alphaproteobacteria</taxon>
        <taxon>Sphingomonadales</taxon>
        <taxon>Sphingomonadaceae</taxon>
        <taxon>Novosphingobium</taxon>
    </lineage>
</organism>
<sequence>MDIRKLFGTNVKRYREAAGLSQAEIAARMGVDRAYISAIERGLQNATLLSIWEIAQALEVRPVALLEEPDFSAPPSEC</sequence>
<evidence type="ECO:0000256" key="1">
    <source>
        <dbReference type="ARBA" id="ARBA00023015"/>
    </source>
</evidence>
<dbReference type="GO" id="GO:0005829">
    <property type="term" value="C:cytosol"/>
    <property type="evidence" value="ECO:0007669"/>
    <property type="project" value="TreeGrafter"/>
</dbReference>
<dbReference type="CDD" id="cd00093">
    <property type="entry name" value="HTH_XRE"/>
    <property type="match status" value="1"/>
</dbReference>
<dbReference type="SMART" id="SM00530">
    <property type="entry name" value="HTH_XRE"/>
    <property type="match status" value="1"/>
</dbReference>
<dbReference type="AlphaFoldDB" id="A0A7X1KPY4"/>
<keyword evidence="6" id="KW-1185">Reference proteome</keyword>
<feature type="domain" description="HTH cro/C1-type" evidence="4">
    <location>
        <begin position="11"/>
        <end position="65"/>
    </location>
</feature>
<dbReference type="SUPFAM" id="SSF47413">
    <property type="entry name" value="lambda repressor-like DNA-binding domains"/>
    <property type="match status" value="1"/>
</dbReference>
<dbReference type="PANTHER" id="PTHR46797:SF23">
    <property type="entry name" value="HTH-TYPE TRANSCRIPTIONAL REGULATOR SUTR"/>
    <property type="match status" value="1"/>
</dbReference>
<keyword evidence="3" id="KW-0804">Transcription</keyword>
<protein>
    <submittedName>
        <fullName evidence="5">Helix-turn-helix transcriptional regulator</fullName>
    </submittedName>
</protein>
<accession>A0A7X1KPY4</accession>
<dbReference type="Pfam" id="PF01381">
    <property type="entry name" value="HTH_3"/>
    <property type="match status" value="1"/>
</dbReference>
<dbReference type="Proteomes" id="UP000551327">
    <property type="component" value="Unassembled WGS sequence"/>
</dbReference>
<evidence type="ECO:0000256" key="3">
    <source>
        <dbReference type="ARBA" id="ARBA00023163"/>
    </source>
</evidence>
<dbReference type="RefSeq" id="WP_185679105.1">
    <property type="nucleotide sequence ID" value="NZ_JACLAX010000007.1"/>
</dbReference>
<dbReference type="InterPro" id="IPR050807">
    <property type="entry name" value="TransReg_Diox_bact_type"/>
</dbReference>
<dbReference type="EMBL" id="JACLAX010000007">
    <property type="protein sequence ID" value="MBC2669222.1"/>
    <property type="molecule type" value="Genomic_DNA"/>
</dbReference>
<dbReference type="InterPro" id="IPR001387">
    <property type="entry name" value="Cro/C1-type_HTH"/>
</dbReference>
<evidence type="ECO:0000259" key="4">
    <source>
        <dbReference type="PROSITE" id="PS50943"/>
    </source>
</evidence>
<dbReference type="GO" id="GO:0003677">
    <property type="term" value="F:DNA binding"/>
    <property type="evidence" value="ECO:0007669"/>
    <property type="project" value="UniProtKB-KW"/>
</dbReference>
<keyword evidence="1" id="KW-0805">Transcription regulation</keyword>
<dbReference type="PROSITE" id="PS50943">
    <property type="entry name" value="HTH_CROC1"/>
    <property type="match status" value="1"/>
</dbReference>
<dbReference type="PANTHER" id="PTHR46797">
    <property type="entry name" value="HTH-TYPE TRANSCRIPTIONAL REGULATOR"/>
    <property type="match status" value="1"/>
</dbReference>
<gene>
    <name evidence="5" type="ORF">H7F53_08710</name>
</gene>
<proteinExistence type="predicted"/>
<dbReference type="GO" id="GO:0003700">
    <property type="term" value="F:DNA-binding transcription factor activity"/>
    <property type="evidence" value="ECO:0007669"/>
    <property type="project" value="TreeGrafter"/>
</dbReference>
<name>A0A7X1KPY4_9SPHN</name>